<gene>
    <name evidence="3" type="ORF">Tci_288240</name>
</gene>
<evidence type="ECO:0000259" key="2">
    <source>
        <dbReference type="PROSITE" id="PS50994"/>
    </source>
</evidence>
<name>A0A699H2C6_TANCI</name>
<evidence type="ECO:0000313" key="3">
    <source>
        <dbReference type="EMBL" id="GEX16265.1"/>
    </source>
</evidence>
<comment type="caution">
    <text evidence="3">The sequence shown here is derived from an EMBL/GenBank/DDBJ whole genome shotgun (WGS) entry which is preliminary data.</text>
</comment>
<dbReference type="InterPro" id="IPR043502">
    <property type="entry name" value="DNA/RNA_pol_sf"/>
</dbReference>
<feature type="region of interest" description="Disordered" evidence="1">
    <location>
        <begin position="52"/>
        <end position="119"/>
    </location>
</feature>
<dbReference type="Gene3D" id="3.30.70.270">
    <property type="match status" value="1"/>
</dbReference>
<feature type="region of interest" description="Disordered" evidence="1">
    <location>
        <begin position="892"/>
        <end position="917"/>
    </location>
</feature>
<evidence type="ECO:0000256" key="1">
    <source>
        <dbReference type="SAM" id="MobiDB-lite"/>
    </source>
</evidence>
<feature type="compositionally biased region" description="Polar residues" evidence="1">
    <location>
        <begin position="329"/>
        <end position="345"/>
    </location>
</feature>
<dbReference type="PANTHER" id="PTHR37984:SF5">
    <property type="entry name" value="PROTEIN NYNRIN-LIKE"/>
    <property type="match status" value="1"/>
</dbReference>
<feature type="non-terminal residue" evidence="3">
    <location>
        <position position="1"/>
    </location>
</feature>
<feature type="compositionally biased region" description="Basic and acidic residues" evidence="1">
    <location>
        <begin position="892"/>
        <end position="912"/>
    </location>
</feature>
<dbReference type="InterPro" id="IPR050951">
    <property type="entry name" value="Retrovirus_Pol_polyprotein"/>
</dbReference>
<feature type="region of interest" description="Disordered" evidence="1">
    <location>
        <begin position="329"/>
        <end position="360"/>
    </location>
</feature>
<feature type="domain" description="Integrase catalytic" evidence="2">
    <location>
        <begin position="910"/>
        <end position="1079"/>
    </location>
</feature>
<dbReference type="Gene3D" id="3.10.10.10">
    <property type="entry name" value="HIV Type 1 Reverse Transcriptase, subunit A, domain 1"/>
    <property type="match status" value="1"/>
</dbReference>
<sequence>KGGLSTSNNILLIHYFRDIPLLILTLELGLGTPQDEANASVLYISGIRRTPAPPDLNVSPKGGLLRGTPGDNIGATPAGLAEGSDSCNRDSRLRRSEKAFQGSSENSIGPEDNRVRRPEFKMPTDIKLYDGTTNSKDHLSRFSSATNLGEWPMPVWCRMFQQTCDGNARGWFENLPNGSIDGWAELRLQFTTRFSTRRACFKHPTEITKIVRRANETLGDFKERWIVETGFITGVPEVMKISSFMDAHKCPKLAKRFSNKVPNTVDEMMTRLDDFVRSEEAFASTEQDKGEMSEVSRKLMGPISMREDRFNRGGYGADRRRRWEEHVQQQRWASTISPTESQLNLQPPRPMQLPPKKENQDRYCDYHGEKENYTNDCFQLKRQLEMALESGKLNHLIKDVRQRGRGNAKGRDARRDKIINMIRSWPDDKKRKSVERDESWMKVPIMFPPLSVEDVSDEPLVIEAFMEGYLVLRVYVDQEASLEVMFEHCFENLSPAMKSRLRSIQMDLVGLAEGVVKPLDKIELEVVFDDGGLFRMVMINFTVVRAPSPYNVIFGRTGLRALRAVSSTIHSMIKFPTSRGIGTLVTRTAIIAECQRLEKKQMIERGARQKTLQEYEGPERLGLTKQTMLLKKSMDVFTWEPADMTGDPGGDQRSRRVGECEKIRPVRYPTWIANPVLVKKIDGSWRMCMDFKNLNSACPDDYYPSPDIDGKIKSVVVEPKKCSFGVEEGKFLGYMVTSEGIWANPKKTKEIADMQSPRTLKEMQSLSGKLAALKRFLSRSAEKSLPFFETLKDITKENKDEYRWNESAEKAFQEMKQCIVGQQRLYFEAHPIKVITDQPLKQILNKAQASGKLAKYSVELGTYNIAYEPRNAIKRQVLADFLSEALVGTHPEESVAERKGRNEGSENEDKSVRPRGRRTLQKRTFSAYVKMCRTFTSELCYPRDTHRILRNAYRGEIKAKSLARITRKDVKKFVWDNIVCRFGLPRVIVTDNETQFVNDPFKGWCESLIVKQMNTAVAHPQANGLVERANKSLMEGIKARLGRERPGWVDELPNVLWAYRTSLKQSNGETPFSLTCGSKAVIPVEIGMPTHRTMMIREDKNEDELRLNMDLLQERRETVAIREAKYKTKMEQYYN</sequence>
<dbReference type="SUPFAM" id="SSF53098">
    <property type="entry name" value="Ribonuclease H-like"/>
    <property type="match status" value="1"/>
</dbReference>
<protein>
    <recommendedName>
        <fullName evidence="2">Integrase catalytic domain-containing protein</fullName>
    </recommendedName>
</protein>
<dbReference type="GO" id="GO:0003676">
    <property type="term" value="F:nucleic acid binding"/>
    <property type="evidence" value="ECO:0007669"/>
    <property type="project" value="InterPro"/>
</dbReference>
<dbReference type="SUPFAM" id="SSF56672">
    <property type="entry name" value="DNA/RNA polymerases"/>
    <property type="match status" value="1"/>
</dbReference>
<accession>A0A699H2C6</accession>
<dbReference type="InterPro" id="IPR001584">
    <property type="entry name" value="Integrase_cat-core"/>
</dbReference>
<dbReference type="GO" id="GO:0015074">
    <property type="term" value="P:DNA integration"/>
    <property type="evidence" value="ECO:0007669"/>
    <property type="project" value="InterPro"/>
</dbReference>
<dbReference type="InterPro" id="IPR012337">
    <property type="entry name" value="RNaseH-like_sf"/>
</dbReference>
<feature type="compositionally biased region" description="Basic and acidic residues" evidence="1">
    <location>
        <begin position="87"/>
        <end position="98"/>
    </location>
</feature>
<reference evidence="3" key="1">
    <citation type="journal article" date="2019" name="Sci. Rep.">
        <title>Draft genome of Tanacetum cinerariifolium, the natural source of mosquito coil.</title>
        <authorList>
            <person name="Yamashiro T."/>
            <person name="Shiraishi A."/>
            <person name="Satake H."/>
            <person name="Nakayama K."/>
        </authorList>
    </citation>
    <scope>NUCLEOTIDE SEQUENCE</scope>
</reference>
<dbReference type="InterPro" id="IPR036397">
    <property type="entry name" value="RNaseH_sf"/>
</dbReference>
<dbReference type="Gene3D" id="3.30.420.10">
    <property type="entry name" value="Ribonuclease H-like superfamily/Ribonuclease H"/>
    <property type="match status" value="1"/>
</dbReference>
<dbReference type="EMBL" id="BKCJ010092837">
    <property type="protein sequence ID" value="GEX16265.1"/>
    <property type="molecule type" value="Genomic_DNA"/>
</dbReference>
<proteinExistence type="predicted"/>
<organism evidence="3">
    <name type="scientific">Tanacetum cinerariifolium</name>
    <name type="common">Dalmatian daisy</name>
    <name type="synonym">Chrysanthemum cinerariifolium</name>
    <dbReference type="NCBI Taxonomy" id="118510"/>
    <lineage>
        <taxon>Eukaryota</taxon>
        <taxon>Viridiplantae</taxon>
        <taxon>Streptophyta</taxon>
        <taxon>Embryophyta</taxon>
        <taxon>Tracheophyta</taxon>
        <taxon>Spermatophyta</taxon>
        <taxon>Magnoliopsida</taxon>
        <taxon>eudicotyledons</taxon>
        <taxon>Gunneridae</taxon>
        <taxon>Pentapetalae</taxon>
        <taxon>asterids</taxon>
        <taxon>campanulids</taxon>
        <taxon>Asterales</taxon>
        <taxon>Asteraceae</taxon>
        <taxon>Asteroideae</taxon>
        <taxon>Anthemideae</taxon>
        <taxon>Anthemidinae</taxon>
        <taxon>Tanacetum</taxon>
    </lineage>
</organism>
<dbReference type="PROSITE" id="PS50994">
    <property type="entry name" value="INTEGRASE"/>
    <property type="match status" value="1"/>
</dbReference>
<dbReference type="AlphaFoldDB" id="A0A699H2C6"/>
<dbReference type="InterPro" id="IPR043128">
    <property type="entry name" value="Rev_trsase/Diguanyl_cyclase"/>
</dbReference>
<dbReference type="PANTHER" id="PTHR37984">
    <property type="entry name" value="PROTEIN CBG26694"/>
    <property type="match status" value="1"/>
</dbReference>